<dbReference type="InterPro" id="IPR036047">
    <property type="entry name" value="F-box-like_dom_sf"/>
</dbReference>
<dbReference type="EMBL" id="JBFXLT010000225">
    <property type="protein sequence ID" value="KAL2801906.1"/>
    <property type="molecule type" value="Genomic_DNA"/>
</dbReference>
<dbReference type="PROSITE" id="PS50297">
    <property type="entry name" value="ANK_REP_REGION"/>
    <property type="match status" value="2"/>
</dbReference>
<dbReference type="PANTHER" id="PTHR24193:SF121">
    <property type="entry name" value="ADA2A-CONTAINING COMPLEX COMPONENT 3, ISOFORM D"/>
    <property type="match status" value="1"/>
</dbReference>
<evidence type="ECO:0000313" key="5">
    <source>
        <dbReference type="EMBL" id="KAL2801906.1"/>
    </source>
</evidence>
<organism evidence="5 6">
    <name type="scientific">Aspergillus granulosus</name>
    <dbReference type="NCBI Taxonomy" id="176169"/>
    <lineage>
        <taxon>Eukaryota</taxon>
        <taxon>Fungi</taxon>
        <taxon>Dikarya</taxon>
        <taxon>Ascomycota</taxon>
        <taxon>Pezizomycotina</taxon>
        <taxon>Eurotiomycetes</taxon>
        <taxon>Eurotiomycetidae</taxon>
        <taxon>Eurotiales</taxon>
        <taxon>Aspergillaceae</taxon>
        <taxon>Aspergillus</taxon>
        <taxon>Aspergillus subgen. Nidulantes</taxon>
    </lineage>
</organism>
<dbReference type="SUPFAM" id="SSF81383">
    <property type="entry name" value="F-box domain"/>
    <property type="match status" value="1"/>
</dbReference>
<dbReference type="SUPFAM" id="SSF48403">
    <property type="entry name" value="Ankyrin repeat"/>
    <property type="match status" value="2"/>
</dbReference>
<reference evidence="5 6" key="1">
    <citation type="submission" date="2024-07" db="EMBL/GenBank/DDBJ databases">
        <title>Section-level genome sequencing and comparative genomics of Aspergillus sections Usti and Cavernicolus.</title>
        <authorList>
            <consortium name="Lawrence Berkeley National Laboratory"/>
            <person name="Nybo J.L."/>
            <person name="Vesth T.C."/>
            <person name="Theobald S."/>
            <person name="Frisvad J.C."/>
            <person name="Larsen T.O."/>
            <person name="Kjaerboelling I."/>
            <person name="Rothschild-Mancinelli K."/>
            <person name="Lyhne E.K."/>
            <person name="Kogle M.E."/>
            <person name="Barry K."/>
            <person name="Clum A."/>
            <person name="Na H."/>
            <person name="Ledsgaard L."/>
            <person name="Lin J."/>
            <person name="Lipzen A."/>
            <person name="Kuo A."/>
            <person name="Riley R."/>
            <person name="Mondo S."/>
            <person name="Labutti K."/>
            <person name="Haridas S."/>
            <person name="Pangalinan J."/>
            <person name="Salamov A.A."/>
            <person name="Simmons B.A."/>
            <person name="Magnuson J.K."/>
            <person name="Chen J."/>
            <person name="Drula E."/>
            <person name="Henrissat B."/>
            <person name="Wiebenga A."/>
            <person name="Lubbers R.J."/>
            <person name="Gomes A.C."/>
            <person name="Makela M.R."/>
            <person name="Stajich J."/>
            <person name="Grigoriev I.V."/>
            <person name="Mortensen U.H."/>
            <person name="De Vries R.P."/>
            <person name="Baker S.E."/>
            <person name="Andersen M.R."/>
        </authorList>
    </citation>
    <scope>NUCLEOTIDE SEQUENCE [LARGE SCALE GENOMIC DNA]</scope>
    <source>
        <strain evidence="5 6">CBS 588.65</strain>
    </source>
</reference>
<dbReference type="SMART" id="SM00248">
    <property type="entry name" value="ANK"/>
    <property type="match status" value="7"/>
</dbReference>
<evidence type="ECO:0000313" key="6">
    <source>
        <dbReference type="Proteomes" id="UP001610334"/>
    </source>
</evidence>
<dbReference type="Pfam" id="PF00646">
    <property type="entry name" value="F-box"/>
    <property type="match status" value="1"/>
</dbReference>
<dbReference type="Proteomes" id="UP001610334">
    <property type="component" value="Unassembled WGS sequence"/>
</dbReference>
<proteinExistence type="predicted"/>
<dbReference type="InterPro" id="IPR001810">
    <property type="entry name" value="F-box_dom"/>
</dbReference>
<dbReference type="Gene3D" id="1.25.40.20">
    <property type="entry name" value="Ankyrin repeat-containing domain"/>
    <property type="match status" value="2"/>
</dbReference>
<protein>
    <submittedName>
        <fullName evidence="5">Ankyrin repeat-containing domain protein</fullName>
    </submittedName>
</protein>
<keyword evidence="6" id="KW-1185">Reference proteome</keyword>
<dbReference type="PANTHER" id="PTHR24193">
    <property type="entry name" value="ANKYRIN REPEAT PROTEIN"/>
    <property type="match status" value="1"/>
</dbReference>
<accession>A0ABR4GSA6</accession>
<evidence type="ECO:0000259" key="4">
    <source>
        <dbReference type="PROSITE" id="PS50181"/>
    </source>
</evidence>
<name>A0ABR4GSA6_9EURO</name>
<dbReference type="PROSITE" id="PS50181">
    <property type="entry name" value="FBOX"/>
    <property type="match status" value="1"/>
</dbReference>
<keyword evidence="1" id="KW-0677">Repeat</keyword>
<evidence type="ECO:0000256" key="3">
    <source>
        <dbReference type="PROSITE-ProRule" id="PRU00023"/>
    </source>
</evidence>
<dbReference type="PROSITE" id="PS50088">
    <property type="entry name" value="ANK_REPEAT"/>
    <property type="match status" value="2"/>
</dbReference>
<dbReference type="Pfam" id="PF12796">
    <property type="entry name" value="Ank_2"/>
    <property type="match status" value="2"/>
</dbReference>
<evidence type="ECO:0000256" key="2">
    <source>
        <dbReference type="ARBA" id="ARBA00023043"/>
    </source>
</evidence>
<evidence type="ECO:0000256" key="1">
    <source>
        <dbReference type="ARBA" id="ARBA00022737"/>
    </source>
</evidence>
<keyword evidence="2 3" id="KW-0040">ANK repeat</keyword>
<sequence>MAPIYIPPQLRAARFLDLPHEIIILISRFLSTKSLLNFLLVNREINTLCTLILETPHPNNGDLQRAIAWHAMYQKEEKLYRILKNSKRELMKHQGAQFDALTYCCGAGFTITTQWLLDIGIHPDITNPEPERDTPLKQRHCASPLLGAAMANNGAIVAQLLMTKAELTMYGLDDVMRLLFGVPEQPRDLHIAKMLVAAGINLQMRDIHGTTTLHYAAAEYNGPEVRFLVENGVDLNVRGAGGSNALAYAIKAGNFETMEALLDLGLRLDVICHFTWFPMHTAAKSGGADVVEYLLSAGADPNIINGVSGYTPLYYASLAEDDDAEKVALAILKAGGSFRTDVNSTKAIMIRAIEDQWHEFLHEAFKSLQTREEPVTVPDIFFIAAASMGNIGLMQALHSSLDVDFEYKTLPAYHWGWSALGEAVKYGGDDAVEWIIQRARARRFDFLDVDRNNLYYIAFALPHPKRERTIQLLLKHFEPDEVITPNRFGITPLEVRQPIGRFPKKLILHVTARIPPIGFKSGV</sequence>
<feature type="repeat" description="ANK" evidence="3">
    <location>
        <begin position="278"/>
        <end position="306"/>
    </location>
</feature>
<comment type="caution">
    <text evidence="5">The sequence shown here is derived from an EMBL/GenBank/DDBJ whole genome shotgun (WGS) entry which is preliminary data.</text>
</comment>
<dbReference type="InterPro" id="IPR002110">
    <property type="entry name" value="Ankyrin_rpt"/>
</dbReference>
<dbReference type="InterPro" id="IPR036770">
    <property type="entry name" value="Ankyrin_rpt-contain_sf"/>
</dbReference>
<gene>
    <name evidence="5" type="ORF">BJX63DRAFT_438362</name>
</gene>
<dbReference type="InterPro" id="IPR050663">
    <property type="entry name" value="Ankyrin-SOCS_Box"/>
</dbReference>
<feature type="domain" description="F-box" evidence="4">
    <location>
        <begin position="12"/>
        <end position="48"/>
    </location>
</feature>
<feature type="repeat" description="ANK" evidence="3">
    <location>
        <begin position="208"/>
        <end position="240"/>
    </location>
</feature>